<dbReference type="EMBL" id="CANHGI010000001">
    <property type="protein sequence ID" value="CAI5439522.1"/>
    <property type="molecule type" value="Genomic_DNA"/>
</dbReference>
<organism evidence="3 4">
    <name type="scientific">Caenorhabditis angaria</name>
    <dbReference type="NCBI Taxonomy" id="860376"/>
    <lineage>
        <taxon>Eukaryota</taxon>
        <taxon>Metazoa</taxon>
        <taxon>Ecdysozoa</taxon>
        <taxon>Nematoda</taxon>
        <taxon>Chromadorea</taxon>
        <taxon>Rhabditida</taxon>
        <taxon>Rhabditina</taxon>
        <taxon>Rhabditomorpha</taxon>
        <taxon>Rhabditoidea</taxon>
        <taxon>Rhabditidae</taxon>
        <taxon>Peloderinae</taxon>
        <taxon>Caenorhabditis</taxon>
    </lineage>
</organism>
<evidence type="ECO:0000256" key="2">
    <source>
        <dbReference type="SAM" id="Coils"/>
    </source>
</evidence>
<evidence type="ECO:0000313" key="3">
    <source>
        <dbReference type="EMBL" id="CAI5439522.1"/>
    </source>
</evidence>
<dbReference type="Pfam" id="PF10037">
    <property type="entry name" value="MRP-S27"/>
    <property type="match status" value="1"/>
</dbReference>
<gene>
    <name evidence="3" type="ORF">CAMP_LOCUS2159</name>
</gene>
<dbReference type="GO" id="GO:0005739">
    <property type="term" value="C:mitochondrion"/>
    <property type="evidence" value="ECO:0007669"/>
    <property type="project" value="UniProtKB-SubCell"/>
</dbReference>
<keyword evidence="2" id="KW-0175">Coiled coil</keyword>
<feature type="coiled-coil region" evidence="2">
    <location>
        <begin position="375"/>
        <end position="402"/>
    </location>
</feature>
<dbReference type="PANTHER" id="PTHR21393:SF0">
    <property type="entry name" value="SMALL RIBOSOMAL SUBUNIT PROTEIN MS27"/>
    <property type="match status" value="1"/>
</dbReference>
<dbReference type="OrthoDB" id="19830at2759"/>
<accession>A0A9P1MTK3</accession>
<dbReference type="AlphaFoldDB" id="A0A9P1MTK3"/>
<dbReference type="InterPro" id="IPR019266">
    <property type="entry name" value="Ribosomal_mS27"/>
</dbReference>
<keyword evidence="4" id="KW-1185">Reference proteome</keyword>
<dbReference type="PANTHER" id="PTHR21393">
    <property type="entry name" value="MITOCHONDRIAL 28S RIBOSOMAL PROTEIN S27"/>
    <property type="match status" value="1"/>
</dbReference>
<proteinExistence type="predicted"/>
<dbReference type="Proteomes" id="UP001152747">
    <property type="component" value="Unassembled WGS sequence"/>
</dbReference>
<evidence type="ECO:0000256" key="1">
    <source>
        <dbReference type="ARBA" id="ARBA00004173"/>
    </source>
</evidence>
<sequence length="410" mass="47031">MLSSRVIRSLAGPRSLNRFFERKILTPAFSLEKEWAARHEELAKLGLGGDYEWISAVQKKFIGGGYASAVDVDAAICVAEQKDQVDDTIELLYKLRHSVKAAEKADSSEYAIIRLLLKYQPDIIFTLANDSINYGVFLNEHSACLVIDHFLKTNNIQGAARIVSWVMQQEQTENELLNLLGLYVCSKWVELPIDQQTMPLAEENDEDVNEDDIRTFKFPYLKNEYFDEHFDLNNAQHLVGKSILWISRDSKTLSQEVRNDLQFLGAILFEKSMLAESLASPKISNSVKNLVKQRLLPKEEGAEMTENSKKILEKLGEFEENQEGNQKLSEVLGEALKKIQGEEEAKLCGEQKRIFGEWNERRRELSKAQAEKVLLRVREEEIVEELKKLDKMEEQMNFFQKSSKMGKTSK</sequence>
<reference evidence="3" key="1">
    <citation type="submission" date="2022-11" db="EMBL/GenBank/DDBJ databases">
        <authorList>
            <person name="Kikuchi T."/>
        </authorList>
    </citation>
    <scope>NUCLEOTIDE SEQUENCE</scope>
    <source>
        <strain evidence="3">PS1010</strain>
    </source>
</reference>
<name>A0A9P1MTK3_9PELO</name>
<protein>
    <recommendedName>
        <fullName evidence="5">28S ribosomal protein S27, mitochondrial</fullName>
    </recommendedName>
</protein>
<evidence type="ECO:0008006" key="5">
    <source>
        <dbReference type="Google" id="ProtNLM"/>
    </source>
</evidence>
<evidence type="ECO:0000313" key="4">
    <source>
        <dbReference type="Proteomes" id="UP001152747"/>
    </source>
</evidence>
<comment type="caution">
    <text evidence="3">The sequence shown here is derived from an EMBL/GenBank/DDBJ whole genome shotgun (WGS) entry which is preliminary data.</text>
</comment>
<comment type="subcellular location">
    <subcellularLocation>
        <location evidence="1">Mitochondrion</location>
    </subcellularLocation>
</comment>
<dbReference type="InterPro" id="IPR034913">
    <property type="entry name" value="mS27/PTCD2"/>
</dbReference>